<keyword evidence="2 5" id="KW-0418">Kinase</keyword>
<dbReference type="InterPro" id="IPR032687">
    <property type="entry name" value="AraC-type_N"/>
</dbReference>
<dbReference type="GO" id="GO:0016020">
    <property type="term" value="C:membrane"/>
    <property type="evidence" value="ECO:0007669"/>
    <property type="project" value="InterPro"/>
</dbReference>
<dbReference type="Gene3D" id="1.20.5.1930">
    <property type="match status" value="1"/>
</dbReference>
<evidence type="ECO:0000256" key="1">
    <source>
        <dbReference type="ARBA" id="ARBA00022679"/>
    </source>
</evidence>
<evidence type="ECO:0000256" key="2">
    <source>
        <dbReference type="ARBA" id="ARBA00022777"/>
    </source>
</evidence>
<proteinExistence type="predicted"/>
<keyword evidence="1" id="KW-0808">Transferase</keyword>
<dbReference type="GO" id="GO:0046983">
    <property type="term" value="F:protein dimerization activity"/>
    <property type="evidence" value="ECO:0007669"/>
    <property type="project" value="InterPro"/>
</dbReference>
<evidence type="ECO:0000259" key="4">
    <source>
        <dbReference type="PROSITE" id="PS50109"/>
    </source>
</evidence>
<dbReference type="InterPro" id="IPR050482">
    <property type="entry name" value="Sensor_HK_TwoCompSys"/>
</dbReference>
<protein>
    <submittedName>
        <fullName evidence="5">Histidine kinase/DNA gyrase B/HSP90-like ATPase</fullName>
    </submittedName>
</protein>
<dbReference type="SMART" id="SM00387">
    <property type="entry name" value="HATPase_c"/>
    <property type="match status" value="1"/>
</dbReference>
<dbReference type="Gene3D" id="3.30.565.10">
    <property type="entry name" value="Histidine kinase-like ATPase, C-terminal domain"/>
    <property type="match status" value="1"/>
</dbReference>
<dbReference type="Pfam" id="PF12625">
    <property type="entry name" value="Arabinose_bd"/>
    <property type="match status" value="1"/>
</dbReference>
<dbReference type="InterPro" id="IPR036890">
    <property type="entry name" value="HATPase_C_sf"/>
</dbReference>
<dbReference type="Pfam" id="PF07730">
    <property type="entry name" value="HisKA_3"/>
    <property type="match status" value="1"/>
</dbReference>
<evidence type="ECO:0000256" key="3">
    <source>
        <dbReference type="ARBA" id="ARBA00023012"/>
    </source>
</evidence>
<dbReference type="CDD" id="cd16917">
    <property type="entry name" value="HATPase_UhpB-NarQ-NarX-like"/>
    <property type="match status" value="1"/>
</dbReference>
<dbReference type="InterPro" id="IPR011712">
    <property type="entry name" value="Sig_transdc_His_kin_sub3_dim/P"/>
</dbReference>
<dbReference type="Proteomes" id="UP000293874">
    <property type="component" value="Unassembled WGS sequence"/>
</dbReference>
<dbReference type="PANTHER" id="PTHR24421">
    <property type="entry name" value="NITRATE/NITRITE SENSOR PROTEIN NARX-RELATED"/>
    <property type="match status" value="1"/>
</dbReference>
<organism evidence="5 6">
    <name type="scientific">Pseudobacter ginsenosidimutans</name>
    <dbReference type="NCBI Taxonomy" id="661488"/>
    <lineage>
        <taxon>Bacteria</taxon>
        <taxon>Pseudomonadati</taxon>
        <taxon>Bacteroidota</taxon>
        <taxon>Chitinophagia</taxon>
        <taxon>Chitinophagales</taxon>
        <taxon>Chitinophagaceae</taxon>
        <taxon>Pseudobacter</taxon>
    </lineage>
</organism>
<dbReference type="InterPro" id="IPR003594">
    <property type="entry name" value="HATPase_dom"/>
</dbReference>
<dbReference type="InterPro" id="IPR005467">
    <property type="entry name" value="His_kinase_dom"/>
</dbReference>
<feature type="domain" description="Histidine kinase" evidence="4">
    <location>
        <begin position="428"/>
        <end position="515"/>
    </location>
</feature>
<dbReference type="AlphaFoldDB" id="A0A4Q7MQ36"/>
<evidence type="ECO:0000313" key="6">
    <source>
        <dbReference type="Proteomes" id="UP000293874"/>
    </source>
</evidence>
<comment type="caution">
    <text evidence="5">The sequence shown here is derived from an EMBL/GenBank/DDBJ whole genome shotgun (WGS) entry which is preliminary data.</text>
</comment>
<evidence type="ECO:0000313" key="5">
    <source>
        <dbReference type="EMBL" id="RZS70812.1"/>
    </source>
</evidence>
<keyword evidence="3" id="KW-0902">Two-component regulatory system</keyword>
<dbReference type="PROSITE" id="PS50109">
    <property type="entry name" value="HIS_KIN"/>
    <property type="match status" value="1"/>
</dbReference>
<sequence length="521" mass="58777">MSNITVTIDVIKVVLLHFEKLGLPSDPLLRAAGIEEQVLQINNHNVSLGAFSRFFEAACRESGNPCLGFQVGDNSNLDSLGILGQMYRYSKSIREGSLLITKYLPVLHRVFNIYYEETATEVELVFVPATWDPQYRIGVKQLIELAMAYNRRGLQHATQSDISPIKVLFSYELTEQEKQVCQEIFQCTILHHPSKCALVYRKEDCERPHIFHNPLLVQAFESYAREQLSRLQSSGEYYTTVKNCIINEIRNGEEPDANNIAQQIGITENSLLTILESEGRSFTQILFEVRNEIAMGYSMQETIPAGDSLVEAVIQAEEKERSRIAQELHDGVSGMLAAVKMHFSTLQETNPSFQQSGEFHHALSMLDDASRELRKTAHNLMPEILLNYGLDEALRRYCQNLQHCSTASIQYFRTGNPGRFRHNFELAVYRVAQELIHNAIKHANPKRVLVQVSILRQQLLLTIEDDGCGFDINAISTGMGLQSLRSRVNALDGDIHWDSQPGKGTSVNVSFNISPIQSSVT</sequence>
<keyword evidence="6" id="KW-1185">Reference proteome</keyword>
<reference evidence="5 6" key="1">
    <citation type="submission" date="2019-02" db="EMBL/GenBank/DDBJ databases">
        <title>Genomic Encyclopedia of Type Strains, Phase IV (KMG-IV): sequencing the most valuable type-strain genomes for metagenomic binning, comparative biology and taxonomic classification.</title>
        <authorList>
            <person name="Goeker M."/>
        </authorList>
    </citation>
    <scope>NUCLEOTIDE SEQUENCE [LARGE SCALE GENOMIC DNA]</scope>
    <source>
        <strain evidence="5 6">DSM 18116</strain>
    </source>
</reference>
<gene>
    <name evidence="5" type="ORF">EV199_2707</name>
</gene>
<dbReference type="Pfam" id="PF02518">
    <property type="entry name" value="HATPase_c"/>
    <property type="match status" value="1"/>
</dbReference>
<dbReference type="EMBL" id="SGXA01000002">
    <property type="protein sequence ID" value="RZS70812.1"/>
    <property type="molecule type" value="Genomic_DNA"/>
</dbReference>
<dbReference type="OrthoDB" id="5401121at2"/>
<dbReference type="SUPFAM" id="SSF55874">
    <property type="entry name" value="ATPase domain of HSP90 chaperone/DNA topoisomerase II/histidine kinase"/>
    <property type="match status" value="1"/>
</dbReference>
<dbReference type="RefSeq" id="WP_130541356.1">
    <property type="nucleotide sequence ID" value="NZ_CP042431.1"/>
</dbReference>
<accession>A0A4Q7MQ36</accession>
<dbReference type="GO" id="GO:0000155">
    <property type="term" value="F:phosphorelay sensor kinase activity"/>
    <property type="evidence" value="ECO:0007669"/>
    <property type="project" value="InterPro"/>
</dbReference>
<name>A0A4Q7MQ36_9BACT</name>